<evidence type="ECO:0000313" key="7">
    <source>
        <dbReference type="EMBL" id="NDY82556.1"/>
    </source>
</evidence>
<proteinExistence type="inferred from homology"/>
<evidence type="ECO:0000259" key="5">
    <source>
        <dbReference type="Pfam" id="PF00501"/>
    </source>
</evidence>
<dbReference type="Pfam" id="PF13193">
    <property type="entry name" value="AMP-binding_C"/>
    <property type="match status" value="1"/>
</dbReference>
<evidence type="ECO:0000256" key="1">
    <source>
        <dbReference type="ARBA" id="ARBA00006432"/>
    </source>
</evidence>
<dbReference type="Pfam" id="PF00501">
    <property type="entry name" value="AMP-binding"/>
    <property type="match status" value="1"/>
</dbReference>
<reference evidence="7" key="1">
    <citation type="submission" date="2020-02" db="EMBL/GenBank/DDBJ databases">
        <authorList>
            <person name="Chen W.-M."/>
        </authorList>
    </citation>
    <scope>NUCLEOTIDE SEQUENCE</scope>
    <source>
        <strain evidence="7">NBD-18</strain>
    </source>
</reference>
<dbReference type="PANTHER" id="PTHR43859:SF4">
    <property type="entry name" value="BUTANOATE--COA LIGASE AAE1-RELATED"/>
    <property type="match status" value="1"/>
</dbReference>
<dbReference type="GO" id="GO:0016874">
    <property type="term" value="F:ligase activity"/>
    <property type="evidence" value="ECO:0007669"/>
    <property type="project" value="UniProtKB-KW"/>
</dbReference>
<dbReference type="GO" id="GO:0006631">
    <property type="term" value="P:fatty acid metabolic process"/>
    <property type="evidence" value="ECO:0007669"/>
    <property type="project" value="UniProtKB-KW"/>
</dbReference>
<accession>A0A6B2QV76</accession>
<comment type="similarity">
    <text evidence="1">Belongs to the ATP-dependent AMP-binding enzyme family.</text>
</comment>
<dbReference type="NCBIfam" id="NF006020">
    <property type="entry name" value="PRK08162.1"/>
    <property type="match status" value="1"/>
</dbReference>
<dbReference type="PROSITE" id="PS00455">
    <property type="entry name" value="AMP_BINDING"/>
    <property type="match status" value="1"/>
</dbReference>
<dbReference type="AlphaFoldDB" id="A0A6B2QV76"/>
<dbReference type="RefSeq" id="WP_163652058.1">
    <property type="nucleotide sequence ID" value="NZ_JAAGRN010000002.1"/>
</dbReference>
<name>A0A6B2QV76_9BURK</name>
<keyword evidence="3" id="KW-0276">Fatty acid metabolism</keyword>
<evidence type="ECO:0000259" key="6">
    <source>
        <dbReference type="Pfam" id="PF13193"/>
    </source>
</evidence>
<feature type="domain" description="AMP-binding enzyme C-terminal" evidence="6">
    <location>
        <begin position="461"/>
        <end position="535"/>
    </location>
</feature>
<organism evidence="7">
    <name type="scientific">Sheuella amnicola</name>
    <dbReference type="NCBI Taxonomy" id="2707330"/>
    <lineage>
        <taxon>Bacteria</taxon>
        <taxon>Pseudomonadati</taxon>
        <taxon>Pseudomonadota</taxon>
        <taxon>Betaproteobacteria</taxon>
        <taxon>Burkholderiales</taxon>
        <taxon>Alcaligenaceae</taxon>
        <taxon>Sheuella</taxon>
    </lineage>
</organism>
<evidence type="ECO:0000256" key="3">
    <source>
        <dbReference type="ARBA" id="ARBA00022832"/>
    </source>
</evidence>
<dbReference type="CDD" id="cd12118">
    <property type="entry name" value="ttLC_FACS_AEE21_like"/>
    <property type="match status" value="1"/>
</dbReference>
<gene>
    <name evidence="7" type="ORF">G3I67_04850</name>
</gene>
<dbReference type="PANTHER" id="PTHR43859">
    <property type="entry name" value="ACYL-ACTIVATING ENZYME"/>
    <property type="match status" value="1"/>
</dbReference>
<dbReference type="FunFam" id="3.30.300.30:FF:000008">
    <property type="entry name" value="2,3-dihydroxybenzoate-AMP ligase"/>
    <property type="match status" value="1"/>
</dbReference>
<feature type="domain" description="AMP-dependent synthetase/ligase" evidence="5">
    <location>
        <begin position="25"/>
        <end position="411"/>
    </location>
</feature>
<dbReference type="InterPro" id="IPR000873">
    <property type="entry name" value="AMP-dep_synth/lig_dom"/>
</dbReference>
<evidence type="ECO:0000256" key="2">
    <source>
        <dbReference type="ARBA" id="ARBA00022598"/>
    </source>
</evidence>
<keyword evidence="4" id="KW-0443">Lipid metabolism</keyword>
<dbReference type="InterPro" id="IPR042099">
    <property type="entry name" value="ANL_N_sf"/>
</dbReference>
<comment type="caution">
    <text evidence="7">The sequence shown here is derived from an EMBL/GenBank/DDBJ whole genome shotgun (WGS) entry which is preliminary data.</text>
</comment>
<evidence type="ECO:0000256" key="4">
    <source>
        <dbReference type="ARBA" id="ARBA00023098"/>
    </source>
</evidence>
<dbReference type="InterPro" id="IPR025110">
    <property type="entry name" value="AMP-bd_C"/>
</dbReference>
<dbReference type="InterPro" id="IPR020845">
    <property type="entry name" value="AMP-binding_CS"/>
</dbReference>
<protein>
    <submittedName>
        <fullName evidence="7">Acyl-CoA synthetase</fullName>
    </submittedName>
</protein>
<dbReference type="Gene3D" id="3.40.50.12780">
    <property type="entry name" value="N-terminal domain of ligase-like"/>
    <property type="match status" value="1"/>
</dbReference>
<keyword evidence="2" id="KW-0436">Ligase</keyword>
<sequence length="553" mass="60211">MSTHATDLPKNAANYAALTPVDFMRRAADVYPNRTAIIHGNIRRTWAQTYARSMQLAHALLDLGVKKGDTVTVMLANTPEMVECHFGVPVIGAMLNTLNTRLDAHSLVYMLDHAQSKVVIVDREYSKVMKEALLNASVKPIVIDVDDSQYDGAGERIGAYEYESLLAKSSSDPIVFTGDEWDAMSLNYTSGTTGEPKGVVYHHRGAYLNAVSNILEWDLPAHPTYLWTLPMFHCNGWCFPWTIAARAGINVCLRKVTPEGVFGAIRDHGVTHFCGAPIVHSMLVNAPEELKKQGMANAKPQANGALVQGMVAGAAPSATLIESMEQLGITLTHVYGLTEVYGPCTICAPQEDWKDLPAAERAVYHARQGVRYHLQADADVIDPVTLQPVPRDGETIGEIVLRGNICMKGYLKNDKATQEAFAGGWFHTGDLGVRYPDGYIKIKDRSKDVIISGGENISSIEIEDVLYKHPAVMAVAVVAKPHAKWGETPCAFVELKPGATATAEDLVKHCKAHLPGFKVPGAIEFGDLPKTSTGKIQKFELRKRSGAVSAIDV</sequence>
<dbReference type="Gene3D" id="3.30.300.30">
    <property type="match status" value="1"/>
</dbReference>
<dbReference type="EMBL" id="JAAGRN010000002">
    <property type="protein sequence ID" value="NDY82556.1"/>
    <property type="molecule type" value="Genomic_DNA"/>
</dbReference>
<dbReference type="SUPFAM" id="SSF56801">
    <property type="entry name" value="Acetyl-CoA synthetase-like"/>
    <property type="match status" value="1"/>
</dbReference>
<dbReference type="InterPro" id="IPR045851">
    <property type="entry name" value="AMP-bd_C_sf"/>
</dbReference>